<feature type="region of interest" description="Disordered" evidence="1">
    <location>
        <begin position="158"/>
        <end position="206"/>
    </location>
</feature>
<reference evidence="4" key="1">
    <citation type="submission" date="2025-08" db="UniProtKB">
        <authorList>
            <consortium name="RefSeq"/>
        </authorList>
    </citation>
    <scope>IDENTIFICATION</scope>
    <source>
        <tissue evidence="4">Total insect</tissue>
    </source>
</reference>
<feature type="compositionally biased region" description="Low complexity" evidence="1">
    <location>
        <begin position="158"/>
        <end position="176"/>
    </location>
</feature>
<feature type="compositionally biased region" description="Basic and acidic residues" evidence="1">
    <location>
        <begin position="406"/>
        <end position="442"/>
    </location>
</feature>
<feature type="chain" id="PRO_5027992488" evidence="2">
    <location>
        <begin position="33"/>
        <end position="456"/>
    </location>
</feature>
<dbReference type="OrthoDB" id="10633970at2759"/>
<dbReference type="RefSeq" id="XP_034248323.1">
    <property type="nucleotide sequence ID" value="XM_034392432.1"/>
</dbReference>
<feature type="compositionally biased region" description="Polar residues" evidence="1">
    <location>
        <begin position="103"/>
        <end position="117"/>
    </location>
</feature>
<protein>
    <submittedName>
        <fullName evidence="4">Nascent polypeptide-associated complex subunit alpha, muscle-specific form-like</fullName>
    </submittedName>
</protein>
<evidence type="ECO:0000256" key="1">
    <source>
        <dbReference type="SAM" id="MobiDB-lite"/>
    </source>
</evidence>
<dbReference type="PROSITE" id="PS51257">
    <property type="entry name" value="PROKAR_LIPOPROTEIN"/>
    <property type="match status" value="1"/>
</dbReference>
<feature type="signal peptide" evidence="2">
    <location>
        <begin position="1"/>
        <end position="32"/>
    </location>
</feature>
<dbReference type="InParanoid" id="A0A6P8ZSV0"/>
<accession>A0A6P8ZSV0</accession>
<name>A0A6P8ZSV0_THRPL</name>
<sequence length="456" mass="48187">MEPRTARRGPPSSGSWLVAAVVLSMGVSAAMGCDCATSKGASAPPENSLLPRGGPAAPQAPPAGAAPRRTTTTTLDDVLTPELVQSYLALQLHRAALDMAERTQATRSSGARCSDPQSPCGRAASLRRSRRFAAAVRSDPGRDGDVPVVLGLVGTGLPSGLPSGPSRSLLAPAASTEPTVPVVKGSADPAHPTTPRTALLPGDLQLTPEEEEALAVLLEGRHHKNGDKPFRTRPAAPRPPTRPANWPPSTASSTPASVASVSGKVGGKTIPSAAAPAAGRPPQRSSTANKDSCCSQRKLVQELERQLTLLRQLNAAHMREDWVRASYPSPYYPYLHNLPVHSARGYEDGPMLVPTYFLPSGWRRRDALLPPPSTWTSGARRPGPALPDPANCDRQAQDDQDADDGDGGHLDDKVQLSEQQRDAADREADDLRGADPHDDVGVDPKIGQPVDFEIRR</sequence>
<dbReference type="GeneID" id="117649547"/>
<evidence type="ECO:0000256" key="2">
    <source>
        <dbReference type="SAM" id="SignalP"/>
    </source>
</evidence>
<keyword evidence="2" id="KW-0732">Signal</keyword>
<feature type="compositionally biased region" description="Low complexity" evidence="1">
    <location>
        <begin position="271"/>
        <end position="282"/>
    </location>
</feature>
<proteinExistence type="predicted"/>
<keyword evidence="3" id="KW-1185">Reference proteome</keyword>
<feature type="region of interest" description="Disordered" evidence="1">
    <location>
        <begin position="101"/>
        <end position="127"/>
    </location>
</feature>
<dbReference type="KEGG" id="tpal:117649547"/>
<evidence type="ECO:0000313" key="4">
    <source>
        <dbReference type="RefSeq" id="XP_034248323.1"/>
    </source>
</evidence>
<feature type="compositionally biased region" description="Pro residues" evidence="1">
    <location>
        <begin position="236"/>
        <end position="246"/>
    </location>
</feature>
<feature type="compositionally biased region" description="Low complexity" evidence="1">
    <location>
        <begin position="51"/>
        <end position="69"/>
    </location>
</feature>
<feature type="region of interest" description="Disordered" evidence="1">
    <location>
        <begin position="34"/>
        <end position="69"/>
    </location>
</feature>
<gene>
    <name evidence="4" type="primary">LOC117649547</name>
</gene>
<dbReference type="Proteomes" id="UP000515158">
    <property type="component" value="Unplaced"/>
</dbReference>
<evidence type="ECO:0000313" key="3">
    <source>
        <dbReference type="Proteomes" id="UP000515158"/>
    </source>
</evidence>
<organism evidence="4">
    <name type="scientific">Thrips palmi</name>
    <name type="common">Melon thrips</name>
    <dbReference type="NCBI Taxonomy" id="161013"/>
    <lineage>
        <taxon>Eukaryota</taxon>
        <taxon>Metazoa</taxon>
        <taxon>Ecdysozoa</taxon>
        <taxon>Arthropoda</taxon>
        <taxon>Hexapoda</taxon>
        <taxon>Insecta</taxon>
        <taxon>Pterygota</taxon>
        <taxon>Neoptera</taxon>
        <taxon>Paraneoptera</taxon>
        <taxon>Thysanoptera</taxon>
        <taxon>Terebrantia</taxon>
        <taxon>Thripoidea</taxon>
        <taxon>Thripidae</taxon>
        <taxon>Thrips</taxon>
    </lineage>
</organism>
<feature type="region of interest" description="Disordered" evidence="1">
    <location>
        <begin position="369"/>
        <end position="456"/>
    </location>
</feature>
<feature type="compositionally biased region" description="Low complexity" evidence="1">
    <location>
        <begin position="247"/>
        <end position="262"/>
    </location>
</feature>
<dbReference type="AlphaFoldDB" id="A0A6P8ZSV0"/>
<feature type="region of interest" description="Disordered" evidence="1">
    <location>
        <begin position="219"/>
        <end position="293"/>
    </location>
</feature>
<feature type="compositionally biased region" description="Polar residues" evidence="1">
    <location>
        <begin position="283"/>
        <end position="293"/>
    </location>
</feature>